<sequence length="80" mass="9518">MSVFAWEGIIREEIAAQKRRDLYLDMRNASRIAAKKSNNNKEYQGFYREAFEQLVGDFEERLCGDLRKRSENVWKSKRAV</sequence>
<proteinExistence type="predicted"/>
<gene>
    <name evidence="1" type="ORF">ENR63_00170</name>
</gene>
<protein>
    <submittedName>
        <fullName evidence="1">Uncharacterized protein</fullName>
    </submittedName>
</protein>
<comment type="caution">
    <text evidence="1">The sequence shown here is derived from an EMBL/GenBank/DDBJ whole genome shotgun (WGS) entry which is preliminary data.</text>
</comment>
<name>A0A7C4XN25_UNCKA</name>
<accession>A0A7C4XN25</accession>
<dbReference type="EMBL" id="DSRT01000009">
    <property type="protein sequence ID" value="HGW29333.1"/>
    <property type="molecule type" value="Genomic_DNA"/>
</dbReference>
<dbReference type="AlphaFoldDB" id="A0A7C4XN25"/>
<evidence type="ECO:0000313" key="1">
    <source>
        <dbReference type="EMBL" id="HGW29333.1"/>
    </source>
</evidence>
<organism evidence="1">
    <name type="scientific">candidate division WWE3 bacterium</name>
    <dbReference type="NCBI Taxonomy" id="2053526"/>
    <lineage>
        <taxon>Bacteria</taxon>
        <taxon>Katanobacteria</taxon>
    </lineage>
</organism>
<reference evidence="1" key="1">
    <citation type="journal article" date="2020" name="mSystems">
        <title>Genome- and Community-Level Interaction Insights into Carbon Utilization and Element Cycling Functions of Hydrothermarchaeota in Hydrothermal Sediment.</title>
        <authorList>
            <person name="Zhou Z."/>
            <person name="Liu Y."/>
            <person name="Xu W."/>
            <person name="Pan J."/>
            <person name="Luo Z.H."/>
            <person name="Li M."/>
        </authorList>
    </citation>
    <scope>NUCLEOTIDE SEQUENCE [LARGE SCALE GENOMIC DNA]</scope>
    <source>
        <strain evidence="1">SpSt-417</strain>
    </source>
</reference>